<dbReference type="PANTHER" id="PTHR15337">
    <property type="entry name" value="ANTERIOR GRADIENT PROTEIN-RELATED"/>
    <property type="match status" value="1"/>
</dbReference>
<feature type="signal peptide" evidence="3">
    <location>
        <begin position="1"/>
        <end position="19"/>
    </location>
</feature>
<accession>A0A4Q7VJM2</accession>
<keyword evidence="2" id="KW-0676">Redox-active center</keyword>
<dbReference type="InterPro" id="IPR051099">
    <property type="entry name" value="AGR/TXD"/>
</dbReference>
<dbReference type="InterPro" id="IPR013766">
    <property type="entry name" value="Thioredoxin_domain"/>
</dbReference>
<organism evidence="5 6">
    <name type="scientific">Ancylomarina subtilis</name>
    <dbReference type="NCBI Taxonomy" id="1639035"/>
    <lineage>
        <taxon>Bacteria</taxon>
        <taxon>Pseudomonadati</taxon>
        <taxon>Bacteroidota</taxon>
        <taxon>Bacteroidia</taxon>
        <taxon>Marinilabiliales</taxon>
        <taxon>Marinifilaceae</taxon>
        <taxon>Ancylomarina</taxon>
    </lineage>
</organism>
<dbReference type="RefSeq" id="WP_130306290.1">
    <property type="nucleotide sequence ID" value="NZ_SHKN01000001.1"/>
</dbReference>
<proteinExistence type="predicted"/>
<evidence type="ECO:0000313" key="5">
    <source>
        <dbReference type="EMBL" id="RZT96411.1"/>
    </source>
</evidence>
<feature type="domain" description="Thioredoxin" evidence="4">
    <location>
        <begin position="1"/>
        <end position="165"/>
    </location>
</feature>
<evidence type="ECO:0000256" key="1">
    <source>
        <dbReference type="ARBA" id="ARBA00022729"/>
    </source>
</evidence>
<sequence>MKKVLVLIVATFICSGLFAQGIEFEHGTFKEALAKAKKENKLIFMDCYTSWCGPCKYLSKTIFPQKEVGDYFNQHFVSFKIDMEKGEGIELCKKYLVKSFPTLLFLDYEGNEVHKMVGGKPAEELIAGAKCAIDPDLRIGTLKEKYKNGNREYDFLMTYLTALKRQYDRVNVAVVSNELIETYSLEKFLTRDLFYVVSGSMIKYGSKEYQYLLKNKESILDKVDEKEYKNVFKNAIRTHLSQYANICKSLSDLNKEVDLCERDNMYPQIEALRKDLSYSYYLAQGQFRKWFDSKLQEAEQYDENQKFFLLLRIGDEVVRNPKFKDSKESINRALKIGHDLAATDNGVIMGNFLLAKLYLKIENKEKALKHFKLFFDNNEKAGGNNTHPSVSTVKNAIDLL</sequence>
<keyword evidence="1 3" id="KW-0732">Signal</keyword>
<dbReference type="AlphaFoldDB" id="A0A4Q7VJM2"/>
<dbReference type="CDD" id="cd02947">
    <property type="entry name" value="TRX_family"/>
    <property type="match status" value="1"/>
</dbReference>
<evidence type="ECO:0000259" key="4">
    <source>
        <dbReference type="PROSITE" id="PS51352"/>
    </source>
</evidence>
<evidence type="ECO:0000313" key="6">
    <source>
        <dbReference type="Proteomes" id="UP000293562"/>
    </source>
</evidence>
<dbReference type="EMBL" id="SHKN01000001">
    <property type="protein sequence ID" value="RZT96411.1"/>
    <property type="molecule type" value="Genomic_DNA"/>
</dbReference>
<dbReference type="SUPFAM" id="SSF52833">
    <property type="entry name" value="Thioredoxin-like"/>
    <property type="match status" value="1"/>
</dbReference>
<dbReference type="PROSITE" id="PS51352">
    <property type="entry name" value="THIOREDOXIN_2"/>
    <property type="match status" value="1"/>
</dbReference>
<dbReference type="OrthoDB" id="1099736at2"/>
<dbReference type="PROSITE" id="PS00194">
    <property type="entry name" value="THIOREDOXIN_1"/>
    <property type="match status" value="1"/>
</dbReference>
<dbReference type="Proteomes" id="UP000293562">
    <property type="component" value="Unassembled WGS sequence"/>
</dbReference>
<evidence type="ECO:0000256" key="2">
    <source>
        <dbReference type="ARBA" id="ARBA00023284"/>
    </source>
</evidence>
<dbReference type="PANTHER" id="PTHR15337:SF11">
    <property type="entry name" value="THIOREDOXIN DOMAIN-CONTAINING PROTEIN"/>
    <property type="match status" value="1"/>
</dbReference>
<dbReference type="Pfam" id="PF00085">
    <property type="entry name" value="Thioredoxin"/>
    <property type="match status" value="1"/>
</dbReference>
<reference evidence="5 6" key="1">
    <citation type="submission" date="2019-02" db="EMBL/GenBank/DDBJ databases">
        <title>Genomic Encyclopedia of Type Strains, Phase IV (KMG-IV): sequencing the most valuable type-strain genomes for metagenomic binning, comparative biology and taxonomic classification.</title>
        <authorList>
            <person name="Goeker M."/>
        </authorList>
    </citation>
    <scope>NUCLEOTIDE SEQUENCE [LARGE SCALE GENOMIC DNA]</scope>
    <source>
        <strain evidence="5 6">DSM 28825</strain>
    </source>
</reference>
<keyword evidence="6" id="KW-1185">Reference proteome</keyword>
<gene>
    <name evidence="5" type="ORF">EV201_1049</name>
</gene>
<dbReference type="InterPro" id="IPR017937">
    <property type="entry name" value="Thioredoxin_CS"/>
</dbReference>
<comment type="caution">
    <text evidence="5">The sequence shown here is derived from an EMBL/GenBank/DDBJ whole genome shotgun (WGS) entry which is preliminary data.</text>
</comment>
<protein>
    <submittedName>
        <fullName evidence="5">Thioredoxin-related protein</fullName>
    </submittedName>
</protein>
<name>A0A4Q7VJM2_9BACT</name>
<feature type="chain" id="PRO_5020709596" evidence="3">
    <location>
        <begin position="20"/>
        <end position="400"/>
    </location>
</feature>
<dbReference type="InterPro" id="IPR036249">
    <property type="entry name" value="Thioredoxin-like_sf"/>
</dbReference>
<evidence type="ECO:0000256" key="3">
    <source>
        <dbReference type="SAM" id="SignalP"/>
    </source>
</evidence>
<dbReference type="SUPFAM" id="SSF81901">
    <property type="entry name" value="HCP-like"/>
    <property type="match status" value="1"/>
</dbReference>
<dbReference type="Gene3D" id="3.40.30.10">
    <property type="entry name" value="Glutaredoxin"/>
    <property type="match status" value="1"/>
</dbReference>